<dbReference type="Proteomes" id="UP000660729">
    <property type="component" value="Unassembled WGS sequence"/>
</dbReference>
<sequence>MRPSIFSYAFYALPSLLGFTTAANYTNPLRDYNGGDPNIVWHEGWYYFMSTNFVDLQMTRATTLEGLKEGETKQVWTDSTASRCCNVWAPEMHYIDGAWHIYYSAGPNPLGDQRSHVIKGGNTPWDTYSYLGQLRNDWSIDGTILRFNEYGNYFVYSGFEADGKQSLFIAPLTSASTTGEAKLLSSPTEAWEVNGQPVNEGPNALYHGGKTMIAYSGSYCWTPDYSLGLLTYTSGDPMEASNWVKTGPLFSSANGQYSTGHNSFFTSPDGSEIWNVYHSTPDSGGDCGANRYVSAKVMEWNEDGSPDFGVPPAFGTVLAGPSGE</sequence>
<comment type="similarity">
    <text evidence="1 5">Belongs to the glycosyl hydrolase 43 family.</text>
</comment>
<dbReference type="Gene3D" id="2.115.10.20">
    <property type="entry name" value="Glycosyl hydrolase domain, family 43"/>
    <property type="match status" value="1"/>
</dbReference>
<dbReference type="GO" id="GO:0004553">
    <property type="term" value="F:hydrolase activity, hydrolyzing O-glycosyl compounds"/>
    <property type="evidence" value="ECO:0007669"/>
    <property type="project" value="InterPro"/>
</dbReference>
<dbReference type="GO" id="GO:0005975">
    <property type="term" value="P:carbohydrate metabolic process"/>
    <property type="evidence" value="ECO:0007669"/>
    <property type="project" value="InterPro"/>
</dbReference>
<keyword evidence="3 5" id="KW-0378">Hydrolase</keyword>
<evidence type="ECO:0000313" key="7">
    <source>
        <dbReference type="EMBL" id="KAF7194549.1"/>
    </source>
</evidence>
<dbReference type="Pfam" id="PF04616">
    <property type="entry name" value="Glyco_hydro_43"/>
    <property type="match status" value="1"/>
</dbReference>
<dbReference type="CDD" id="cd18820">
    <property type="entry name" value="GH43_LbAraf43-like"/>
    <property type="match status" value="1"/>
</dbReference>
<dbReference type="InterPro" id="IPR006710">
    <property type="entry name" value="Glyco_hydro_43"/>
</dbReference>
<reference evidence="7" key="1">
    <citation type="submission" date="2020-04" db="EMBL/GenBank/DDBJ databases">
        <title>Draft genome resource of the tomato pathogen Pseudocercospora fuligena.</title>
        <authorList>
            <person name="Zaccaron A."/>
        </authorList>
    </citation>
    <scope>NUCLEOTIDE SEQUENCE</scope>
    <source>
        <strain evidence="7">PF001</strain>
    </source>
</reference>
<name>A0A8H6VND7_9PEZI</name>
<feature type="signal peptide" evidence="6">
    <location>
        <begin position="1"/>
        <end position="22"/>
    </location>
</feature>
<evidence type="ECO:0000256" key="6">
    <source>
        <dbReference type="SAM" id="SignalP"/>
    </source>
</evidence>
<keyword evidence="2 6" id="KW-0732">Signal</keyword>
<organism evidence="7 8">
    <name type="scientific">Pseudocercospora fuligena</name>
    <dbReference type="NCBI Taxonomy" id="685502"/>
    <lineage>
        <taxon>Eukaryota</taxon>
        <taxon>Fungi</taxon>
        <taxon>Dikarya</taxon>
        <taxon>Ascomycota</taxon>
        <taxon>Pezizomycotina</taxon>
        <taxon>Dothideomycetes</taxon>
        <taxon>Dothideomycetidae</taxon>
        <taxon>Mycosphaerellales</taxon>
        <taxon>Mycosphaerellaceae</taxon>
        <taxon>Pseudocercospora</taxon>
    </lineage>
</organism>
<protein>
    <submittedName>
        <fullName evidence="7">Extracellular exo-alpha-(1-&gt;5)-L-arabinofuranosidase</fullName>
    </submittedName>
</protein>
<dbReference type="InterPro" id="IPR023296">
    <property type="entry name" value="Glyco_hydro_beta-prop_sf"/>
</dbReference>
<dbReference type="PANTHER" id="PTHR43817">
    <property type="entry name" value="GLYCOSYL HYDROLASE"/>
    <property type="match status" value="1"/>
</dbReference>
<accession>A0A8H6VND7</accession>
<dbReference type="SUPFAM" id="SSF75005">
    <property type="entry name" value="Arabinanase/levansucrase/invertase"/>
    <property type="match status" value="1"/>
</dbReference>
<gene>
    <name evidence="7" type="ORF">HII31_04055</name>
</gene>
<comment type="caution">
    <text evidence="7">The sequence shown here is derived from an EMBL/GenBank/DDBJ whole genome shotgun (WGS) entry which is preliminary data.</text>
</comment>
<keyword evidence="4 5" id="KW-0326">Glycosidase</keyword>
<feature type="chain" id="PRO_5034416589" evidence="6">
    <location>
        <begin position="23"/>
        <end position="324"/>
    </location>
</feature>
<evidence type="ECO:0000256" key="2">
    <source>
        <dbReference type="ARBA" id="ARBA00022729"/>
    </source>
</evidence>
<evidence type="ECO:0000256" key="3">
    <source>
        <dbReference type="ARBA" id="ARBA00022801"/>
    </source>
</evidence>
<evidence type="ECO:0000313" key="8">
    <source>
        <dbReference type="Proteomes" id="UP000660729"/>
    </source>
</evidence>
<evidence type="ECO:0000256" key="5">
    <source>
        <dbReference type="RuleBase" id="RU361187"/>
    </source>
</evidence>
<dbReference type="EMBL" id="JABCIY010000058">
    <property type="protein sequence ID" value="KAF7194549.1"/>
    <property type="molecule type" value="Genomic_DNA"/>
</dbReference>
<proteinExistence type="inferred from homology"/>
<dbReference type="AlphaFoldDB" id="A0A8H6VND7"/>
<keyword evidence="8" id="KW-1185">Reference proteome</keyword>
<evidence type="ECO:0000256" key="1">
    <source>
        <dbReference type="ARBA" id="ARBA00009865"/>
    </source>
</evidence>
<dbReference type="PANTHER" id="PTHR43817:SF1">
    <property type="entry name" value="HYDROLASE, FAMILY 43, PUTATIVE (AFU_ORTHOLOGUE AFUA_3G01660)-RELATED"/>
    <property type="match status" value="1"/>
</dbReference>
<dbReference type="OrthoDB" id="272289at2759"/>
<evidence type="ECO:0000256" key="4">
    <source>
        <dbReference type="ARBA" id="ARBA00023295"/>
    </source>
</evidence>